<accession>A0A9Q1FK27</accession>
<protein>
    <submittedName>
        <fullName evidence="1">Uncharacterized protein</fullName>
    </submittedName>
</protein>
<evidence type="ECO:0000313" key="2">
    <source>
        <dbReference type="Proteomes" id="UP001152622"/>
    </source>
</evidence>
<comment type="caution">
    <text evidence="1">The sequence shown here is derived from an EMBL/GenBank/DDBJ whole genome shotgun (WGS) entry which is preliminary data.</text>
</comment>
<dbReference type="EMBL" id="JAINUF010000005">
    <property type="protein sequence ID" value="KAJ8360159.1"/>
    <property type="molecule type" value="Genomic_DNA"/>
</dbReference>
<dbReference type="Proteomes" id="UP001152622">
    <property type="component" value="Chromosome 5"/>
</dbReference>
<proteinExistence type="predicted"/>
<sequence>MGRSLVKIEMGSSVEPSGPAACHGRAVLMYLQHRRIKSRKAQCMLGRAGPLAEVQKCPSSRAGLEQDPSSQFRDSAEVLGRGSLLAHAYGWSCSYLGT</sequence>
<evidence type="ECO:0000313" key="1">
    <source>
        <dbReference type="EMBL" id="KAJ8360159.1"/>
    </source>
</evidence>
<organism evidence="1 2">
    <name type="scientific">Synaphobranchus kaupii</name>
    <name type="common">Kaup's arrowtooth eel</name>
    <dbReference type="NCBI Taxonomy" id="118154"/>
    <lineage>
        <taxon>Eukaryota</taxon>
        <taxon>Metazoa</taxon>
        <taxon>Chordata</taxon>
        <taxon>Craniata</taxon>
        <taxon>Vertebrata</taxon>
        <taxon>Euteleostomi</taxon>
        <taxon>Actinopterygii</taxon>
        <taxon>Neopterygii</taxon>
        <taxon>Teleostei</taxon>
        <taxon>Anguilliformes</taxon>
        <taxon>Synaphobranchidae</taxon>
        <taxon>Synaphobranchus</taxon>
    </lineage>
</organism>
<keyword evidence="2" id="KW-1185">Reference proteome</keyword>
<gene>
    <name evidence="1" type="ORF">SKAU_G00166840</name>
</gene>
<name>A0A9Q1FK27_SYNKA</name>
<dbReference type="AlphaFoldDB" id="A0A9Q1FK27"/>
<reference evidence="1" key="1">
    <citation type="journal article" date="2023" name="Science">
        <title>Genome structures resolve the early diversification of teleost fishes.</title>
        <authorList>
            <person name="Parey E."/>
            <person name="Louis A."/>
            <person name="Montfort J."/>
            <person name="Bouchez O."/>
            <person name="Roques C."/>
            <person name="Iampietro C."/>
            <person name="Lluch J."/>
            <person name="Castinel A."/>
            <person name="Donnadieu C."/>
            <person name="Desvignes T."/>
            <person name="Floi Bucao C."/>
            <person name="Jouanno E."/>
            <person name="Wen M."/>
            <person name="Mejri S."/>
            <person name="Dirks R."/>
            <person name="Jansen H."/>
            <person name="Henkel C."/>
            <person name="Chen W.J."/>
            <person name="Zahm M."/>
            <person name="Cabau C."/>
            <person name="Klopp C."/>
            <person name="Thompson A.W."/>
            <person name="Robinson-Rechavi M."/>
            <person name="Braasch I."/>
            <person name="Lecointre G."/>
            <person name="Bobe J."/>
            <person name="Postlethwait J.H."/>
            <person name="Berthelot C."/>
            <person name="Roest Crollius H."/>
            <person name="Guiguen Y."/>
        </authorList>
    </citation>
    <scope>NUCLEOTIDE SEQUENCE</scope>
    <source>
        <strain evidence="1">WJC10195</strain>
    </source>
</reference>